<dbReference type="EMBL" id="NEXI01000008">
    <property type="protein sequence ID" value="PSO00200.1"/>
    <property type="molecule type" value="Genomic_DNA"/>
</dbReference>
<protein>
    <submittedName>
        <fullName evidence="1">Uncharacterized protein</fullName>
    </submittedName>
</protein>
<accession>A0A2R6BNL6</accession>
<gene>
    <name evidence="1" type="ORF">B9Q07_04565</name>
</gene>
<dbReference type="Proteomes" id="UP000241972">
    <property type="component" value="Unassembled WGS sequence"/>
</dbReference>
<dbReference type="AlphaFoldDB" id="A0A2R6BNL6"/>
<sequence>MFLNLVDSVEPNMALYPLRNWIFRKQQELELKMIAVLLNAFEPSARKTSRFFRMLSDAQSSDEGDFPEQRLNFNSWLHEHPVIEVDLLQSVVAHRSIFYLWLTLIHNNLYLLMCCLYRSQKLVPALRLGRKCLDESVAPSIRDIGTATLRFELQKPRAFFGLNHVDSLVA</sequence>
<comment type="caution">
    <text evidence="1">The sequence shown here is derived from an EMBL/GenBank/DDBJ whole genome shotgun (WGS) entry which is preliminary data.</text>
</comment>
<reference evidence="1 2" key="1">
    <citation type="submission" date="2017-04" db="EMBL/GenBank/DDBJ databases">
        <title>Novel microbial lineages endemic to geothermal iron-oxide mats fill important gaps in the evolutionary history of Archaea.</title>
        <authorList>
            <person name="Jay Z.J."/>
            <person name="Beam J.P."/>
            <person name="Dlakic M."/>
            <person name="Rusch D.B."/>
            <person name="Kozubal M.A."/>
            <person name="Inskeep W.P."/>
        </authorList>
    </citation>
    <scope>NUCLEOTIDE SEQUENCE [LARGE SCALE GENOMIC DNA]</scope>
    <source>
        <strain evidence="1">ECH_B_3</strain>
    </source>
</reference>
<evidence type="ECO:0000313" key="1">
    <source>
        <dbReference type="EMBL" id="PSO00200.1"/>
    </source>
</evidence>
<name>A0A2R6BNL6_9ARCH</name>
<evidence type="ECO:0000313" key="2">
    <source>
        <dbReference type="Proteomes" id="UP000241972"/>
    </source>
</evidence>
<proteinExistence type="predicted"/>
<organism evidence="1 2">
    <name type="scientific">Candidatus Marsarchaeota G2 archaeon ECH_B_3</name>
    <dbReference type="NCBI Taxonomy" id="1978161"/>
    <lineage>
        <taxon>Archaea</taxon>
        <taxon>Candidatus Marsarchaeota</taxon>
        <taxon>Candidatus Marsarchaeota group 2</taxon>
    </lineage>
</organism>